<evidence type="ECO:0000259" key="2">
    <source>
        <dbReference type="Pfam" id="PF11961"/>
    </source>
</evidence>
<comment type="caution">
    <text evidence="3">The sequence shown here is derived from an EMBL/GenBank/DDBJ whole genome shotgun (WGS) entry which is preliminary data.</text>
</comment>
<keyword evidence="4" id="KW-1185">Reference proteome</keyword>
<dbReference type="PANTHER" id="PTHR31371">
    <property type="entry name" value="BNAC09G50660D PROTEIN"/>
    <property type="match status" value="1"/>
</dbReference>
<reference evidence="3 4" key="1">
    <citation type="journal article" date="2022" name="Nat. Plants">
        <title>Genomes of leafy and leafless Platanthera orchids illuminate the evolution of mycoheterotrophy.</title>
        <authorList>
            <person name="Li M.H."/>
            <person name="Liu K.W."/>
            <person name="Li Z."/>
            <person name="Lu H.C."/>
            <person name="Ye Q.L."/>
            <person name="Zhang D."/>
            <person name="Wang J.Y."/>
            <person name="Li Y.F."/>
            <person name="Zhong Z.M."/>
            <person name="Liu X."/>
            <person name="Yu X."/>
            <person name="Liu D.K."/>
            <person name="Tu X.D."/>
            <person name="Liu B."/>
            <person name="Hao Y."/>
            <person name="Liao X.Y."/>
            <person name="Jiang Y.T."/>
            <person name="Sun W.H."/>
            <person name="Chen J."/>
            <person name="Chen Y.Q."/>
            <person name="Ai Y."/>
            <person name="Zhai J.W."/>
            <person name="Wu S.S."/>
            <person name="Zhou Z."/>
            <person name="Hsiao Y.Y."/>
            <person name="Wu W.L."/>
            <person name="Chen Y.Y."/>
            <person name="Lin Y.F."/>
            <person name="Hsu J.L."/>
            <person name="Li C.Y."/>
            <person name="Wang Z.W."/>
            <person name="Zhao X."/>
            <person name="Zhong W.Y."/>
            <person name="Ma X.K."/>
            <person name="Ma L."/>
            <person name="Huang J."/>
            <person name="Chen G.Z."/>
            <person name="Huang M.Z."/>
            <person name="Huang L."/>
            <person name="Peng D.H."/>
            <person name="Luo Y.B."/>
            <person name="Zou S.Q."/>
            <person name="Chen S.P."/>
            <person name="Lan S."/>
            <person name="Tsai W.C."/>
            <person name="Van de Peer Y."/>
            <person name="Liu Z.J."/>
        </authorList>
    </citation>
    <scope>NUCLEOTIDE SEQUENCE [LARGE SCALE GENOMIC DNA]</scope>
    <source>
        <strain evidence="3">Lor288</strain>
    </source>
</reference>
<evidence type="ECO:0000259" key="1">
    <source>
        <dbReference type="Pfam" id="PF05003"/>
    </source>
</evidence>
<sequence>MVKLSAKTWRWLWRGLGKKESARPAIGILTFEVSRLMSKIIKLWHALSDDRIAVLRDETLRLQGIRKLVSDDDDFLLGLALDETMESVHLLARAVARLGARCTDPLLRRFESVFSNLAKNNSDLGLVFTRKKMNREIKRMERFIIASSNLYQELDVLADVENDLRRMHAIPEAHRRGCRIGPFKKRVLWQRQNVKQLQGVSVWNCTYDYVALLLARALFTIVARIRFVFGFQHNNLSSGAKTMWNLSDRSFMSGGLIKPFESLSNARSNGMFASGPLMNSSSPGMSHVWPGRRHAVKNHGYQDCNSSSSPESTACILNKNASLSLFDFKPKLLNAPPSTLGGSALALHYAKVIITIEKLSSSPNSIDPEVRDDLYNMLPKTTKLALKMRLSSYAKNLTLSVYDQALAEEWSDAMARILEWLSPLAHSMVKWQSDRNFEKQSAISRANVLLLQTLYYANQAKVEAAITELLVGLNYLWRFGRELSEKAMLDSVGRKGFDDGCKRVGMAQQLEAM</sequence>
<dbReference type="EMBL" id="JBBWWR010000021">
    <property type="protein sequence ID" value="KAK8937739.1"/>
    <property type="molecule type" value="Genomic_DNA"/>
</dbReference>
<evidence type="ECO:0000313" key="4">
    <source>
        <dbReference type="Proteomes" id="UP001412067"/>
    </source>
</evidence>
<dbReference type="Proteomes" id="UP001412067">
    <property type="component" value="Unassembled WGS sequence"/>
</dbReference>
<dbReference type="Pfam" id="PF11961">
    <property type="entry name" value="DUF3475"/>
    <property type="match status" value="1"/>
</dbReference>
<accession>A0ABR2LDF2</accession>
<feature type="domain" description="DUF3475" evidence="2">
    <location>
        <begin position="28"/>
        <end position="83"/>
    </location>
</feature>
<feature type="domain" description="DUF668" evidence="1">
    <location>
        <begin position="339"/>
        <end position="430"/>
    </location>
</feature>
<dbReference type="InterPro" id="IPR007700">
    <property type="entry name" value="DUF668"/>
</dbReference>
<protein>
    <submittedName>
        <fullName evidence="3">Uncharacterized protein</fullName>
    </submittedName>
</protein>
<dbReference type="PANTHER" id="PTHR31371:SF20">
    <property type="entry name" value="OS12G0146500 PROTEIN"/>
    <property type="match status" value="1"/>
</dbReference>
<evidence type="ECO:0000313" key="3">
    <source>
        <dbReference type="EMBL" id="KAK8937739.1"/>
    </source>
</evidence>
<gene>
    <name evidence="3" type="ORF">KSP40_PGU007195</name>
</gene>
<dbReference type="Pfam" id="PF05003">
    <property type="entry name" value="DUF668"/>
    <property type="match status" value="1"/>
</dbReference>
<dbReference type="InterPro" id="IPR021864">
    <property type="entry name" value="DUF3475"/>
</dbReference>
<name>A0ABR2LDF2_9ASPA</name>
<proteinExistence type="predicted"/>
<organism evidence="3 4">
    <name type="scientific">Platanthera guangdongensis</name>
    <dbReference type="NCBI Taxonomy" id="2320717"/>
    <lineage>
        <taxon>Eukaryota</taxon>
        <taxon>Viridiplantae</taxon>
        <taxon>Streptophyta</taxon>
        <taxon>Embryophyta</taxon>
        <taxon>Tracheophyta</taxon>
        <taxon>Spermatophyta</taxon>
        <taxon>Magnoliopsida</taxon>
        <taxon>Liliopsida</taxon>
        <taxon>Asparagales</taxon>
        <taxon>Orchidaceae</taxon>
        <taxon>Orchidoideae</taxon>
        <taxon>Orchideae</taxon>
        <taxon>Orchidinae</taxon>
        <taxon>Platanthera</taxon>
    </lineage>
</organism>